<accession>A0A507BJN8</accession>
<dbReference type="InterPro" id="IPR002018">
    <property type="entry name" value="CarbesteraseB"/>
</dbReference>
<dbReference type="STRING" id="1093900.A0A507BJN8"/>
<protein>
    <recommendedName>
        <fullName evidence="1">Carboxylesterase type B domain-containing protein</fullName>
    </recommendedName>
</protein>
<evidence type="ECO:0000259" key="1">
    <source>
        <dbReference type="Pfam" id="PF00135"/>
    </source>
</evidence>
<dbReference type="GeneID" id="41970917"/>
<reference evidence="2 3" key="1">
    <citation type="submission" date="2019-06" db="EMBL/GenBank/DDBJ databases">
        <title>Draft genome sequence of the filamentous fungus Phialemoniopsis curvata isolated from diesel fuel.</title>
        <authorList>
            <person name="Varaljay V.A."/>
            <person name="Lyon W.J."/>
            <person name="Crouch A.L."/>
            <person name="Drake C.E."/>
            <person name="Hollomon J.M."/>
            <person name="Nadeau L.J."/>
            <person name="Nunn H.S."/>
            <person name="Stevenson B.S."/>
            <person name="Bojanowski C.L."/>
            <person name="Crookes-Goodson W.J."/>
        </authorList>
    </citation>
    <scope>NUCLEOTIDE SEQUENCE [LARGE SCALE GENOMIC DNA]</scope>
    <source>
        <strain evidence="2 3">D216</strain>
    </source>
</reference>
<name>A0A507BJN8_9PEZI</name>
<gene>
    <name evidence="2" type="ORF">E0L32_003470</name>
</gene>
<dbReference type="SUPFAM" id="SSF53474">
    <property type="entry name" value="alpha/beta-Hydrolases"/>
    <property type="match status" value="1"/>
</dbReference>
<evidence type="ECO:0000313" key="3">
    <source>
        <dbReference type="Proteomes" id="UP000319257"/>
    </source>
</evidence>
<keyword evidence="3" id="KW-1185">Reference proteome</keyword>
<dbReference type="Gene3D" id="3.40.50.1820">
    <property type="entry name" value="alpha/beta hydrolase"/>
    <property type="match status" value="1"/>
</dbReference>
<dbReference type="AlphaFoldDB" id="A0A507BJN8"/>
<dbReference type="OrthoDB" id="408631at2759"/>
<dbReference type="Pfam" id="PF00135">
    <property type="entry name" value="COesterase"/>
    <property type="match status" value="1"/>
</dbReference>
<comment type="caution">
    <text evidence="2">The sequence shown here is derived from an EMBL/GenBank/DDBJ whole genome shotgun (WGS) entry which is preliminary data.</text>
</comment>
<feature type="domain" description="Carboxylesterase type B" evidence="1">
    <location>
        <begin position="21"/>
        <end position="510"/>
    </location>
</feature>
<proteinExistence type="predicted"/>
<organism evidence="2 3">
    <name type="scientific">Thyridium curvatum</name>
    <dbReference type="NCBI Taxonomy" id="1093900"/>
    <lineage>
        <taxon>Eukaryota</taxon>
        <taxon>Fungi</taxon>
        <taxon>Dikarya</taxon>
        <taxon>Ascomycota</taxon>
        <taxon>Pezizomycotina</taxon>
        <taxon>Sordariomycetes</taxon>
        <taxon>Sordariomycetidae</taxon>
        <taxon>Thyridiales</taxon>
        <taxon>Thyridiaceae</taxon>
        <taxon>Thyridium</taxon>
    </lineage>
</organism>
<evidence type="ECO:0000313" key="2">
    <source>
        <dbReference type="EMBL" id="TPX16908.1"/>
    </source>
</evidence>
<dbReference type="EMBL" id="SKBQ01000015">
    <property type="protein sequence ID" value="TPX16908.1"/>
    <property type="molecule type" value="Genomic_DNA"/>
</dbReference>
<dbReference type="InParanoid" id="A0A507BJN8"/>
<dbReference type="PANTHER" id="PTHR43142">
    <property type="entry name" value="CARBOXYLIC ESTER HYDROLASE"/>
    <property type="match status" value="1"/>
</dbReference>
<dbReference type="InterPro" id="IPR029058">
    <property type="entry name" value="AB_hydrolase_fold"/>
</dbReference>
<dbReference type="RefSeq" id="XP_030998619.1">
    <property type="nucleotide sequence ID" value="XM_031137774.1"/>
</dbReference>
<dbReference type="Proteomes" id="UP000319257">
    <property type="component" value="Unassembled WGS sequence"/>
</dbReference>
<sequence length="543" mass="61380">MGNTLSAYHEAPHVLDLGKKGKIKGVQFDDKARRYTGVPYSLPPTGEYRWKKPRALPETWTYSGQDGAPFDAIEFRAPCPQSAFISGVEKDVIDDEAFSEDCLILNIWTPVERPEDKGKKWPVYIWLHGGWFQMGTPSQEESMSPVEKISTGQLDAIVVAVGYRLNVFGFLASEELAAESNGEYAGNFGLWDQRLAMEWVKANIGYFNGDVDNITLAGRSAGSYGVHAQLIHDFRLSPAAQKQDQLFHRVFMCSNAIPAQPRPLAEAQPQFDELCDYFQISATATGAEKLAALRQVSHQKLVEALKHLTRHTFRPVTDGLFIEPGMMEYQRSQQFADQFLQRDMRLLIGEVLNEETLYATYNTPDAGFDSLKIEVANYYGETTAERILKNYALPAEGSSEKDWRDLFGRIISDGQVRAPSRALVQGLSQKGVPLDRIWRYQIAYRLSFITEKQVPMSFGVAHAMDKPFWNYSILHGPTPKERELMDEWIKILVAFVQNDRSYSFGTKSLDEMKVATPSATVEVQRDSRWQDLVRLGEIFAGQQ</sequence>
<dbReference type="PANTHER" id="PTHR43142:SF8">
    <property type="entry name" value="CARBOXYLIC ESTER HYDROLASE"/>
    <property type="match status" value="1"/>
</dbReference>